<proteinExistence type="predicted"/>
<sequence>MRNIESFTIGVIEFTIEAFHQECFIKLRQPSPNAPLSCKSQGSTSNQYFIIKDNQNMYLFSRNKWAIFVLNFM</sequence>
<keyword evidence="2" id="KW-1185">Reference proteome</keyword>
<evidence type="ECO:0000313" key="2">
    <source>
        <dbReference type="Proteomes" id="UP000009183"/>
    </source>
</evidence>
<dbReference type="HOGENOM" id="CLU_2709908_0_0_1"/>
<dbReference type="EMBL" id="FN595995">
    <property type="protein sequence ID" value="CBI31156.3"/>
    <property type="molecule type" value="Genomic_DNA"/>
</dbReference>
<gene>
    <name evidence="1" type="ordered locus">VIT_08s0056g00450</name>
</gene>
<dbReference type="AlphaFoldDB" id="D7TKY4"/>
<protein>
    <submittedName>
        <fullName evidence="1">Uncharacterized protein</fullName>
    </submittedName>
</protein>
<dbReference type="Proteomes" id="UP000009183">
    <property type="component" value="Chromosome 8"/>
</dbReference>
<dbReference type="PaxDb" id="29760-VIT_08s0056g00450.t01"/>
<dbReference type="InParanoid" id="D7TKY4"/>
<reference evidence="2" key="1">
    <citation type="journal article" date="2007" name="Nature">
        <title>The grapevine genome sequence suggests ancestral hexaploidization in major angiosperm phyla.</title>
        <authorList>
            <consortium name="The French-Italian Public Consortium for Grapevine Genome Characterization."/>
            <person name="Jaillon O."/>
            <person name="Aury J.-M."/>
            <person name="Noel B."/>
            <person name="Policriti A."/>
            <person name="Clepet C."/>
            <person name="Casagrande A."/>
            <person name="Choisne N."/>
            <person name="Aubourg S."/>
            <person name="Vitulo N."/>
            <person name="Jubin C."/>
            <person name="Vezzi A."/>
            <person name="Legeai F."/>
            <person name="Hugueney P."/>
            <person name="Dasilva C."/>
            <person name="Horner D."/>
            <person name="Mica E."/>
            <person name="Jublot D."/>
            <person name="Poulain J."/>
            <person name="Bruyere C."/>
            <person name="Billault A."/>
            <person name="Segurens B."/>
            <person name="Gouyvenoux M."/>
            <person name="Ugarte E."/>
            <person name="Cattonaro F."/>
            <person name="Anthouard V."/>
            <person name="Vico V."/>
            <person name="Del Fabbro C."/>
            <person name="Alaux M."/>
            <person name="Di Gaspero G."/>
            <person name="Dumas V."/>
            <person name="Felice N."/>
            <person name="Paillard S."/>
            <person name="Juman I."/>
            <person name="Moroldo M."/>
            <person name="Scalabrin S."/>
            <person name="Canaguier A."/>
            <person name="Le Clainche I."/>
            <person name="Malacrida G."/>
            <person name="Durand E."/>
            <person name="Pesole G."/>
            <person name="Laucou V."/>
            <person name="Chatelet P."/>
            <person name="Merdinoglu D."/>
            <person name="Delledonne M."/>
            <person name="Pezzotti M."/>
            <person name="Lecharny A."/>
            <person name="Scarpelli C."/>
            <person name="Artiguenave F."/>
            <person name="Pe M.E."/>
            <person name="Valle G."/>
            <person name="Morgante M."/>
            <person name="Caboche M."/>
            <person name="Adam-Blondon A.-F."/>
            <person name="Weissenbach J."/>
            <person name="Quetier F."/>
            <person name="Wincker P."/>
        </authorList>
    </citation>
    <scope>NUCLEOTIDE SEQUENCE [LARGE SCALE GENOMIC DNA]</scope>
    <source>
        <strain evidence="2">cv. Pinot noir / PN40024</strain>
    </source>
</reference>
<name>D7TKY4_VITVI</name>
<organism evidence="1 2">
    <name type="scientific">Vitis vinifera</name>
    <name type="common">Grape</name>
    <dbReference type="NCBI Taxonomy" id="29760"/>
    <lineage>
        <taxon>Eukaryota</taxon>
        <taxon>Viridiplantae</taxon>
        <taxon>Streptophyta</taxon>
        <taxon>Embryophyta</taxon>
        <taxon>Tracheophyta</taxon>
        <taxon>Spermatophyta</taxon>
        <taxon>Magnoliopsida</taxon>
        <taxon>eudicotyledons</taxon>
        <taxon>Gunneridae</taxon>
        <taxon>Pentapetalae</taxon>
        <taxon>rosids</taxon>
        <taxon>Vitales</taxon>
        <taxon>Vitaceae</taxon>
        <taxon>Viteae</taxon>
        <taxon>Vitis</taxon>
    </lineage>
</organism>
<evidence type="ECO:0000313" key="1">
    <source>
        <dbReference type="EMBL" id="CBI31156.3"/>
    </source>
</evidence>
<accession>D7TKY4</accession>